<evidence type="ECO:0000256" key="2">
    <source>
        <dbReference type="SAM" id="Phobius"/>
    </source>
</evidence>
<feature type="transmembrane region" description="Helical" evidence="2">
    <location>
        <begin position="46"/>
        <end position="67"/>
    </location>
</feature>
<protein>
    <submittedName>
        <fullName evidence="3">Uncharacterized protein</fullName>
    </submittedName>
</protein>
<dbReference type="EMBL" id="AAWS01000037">
    <property type="protein sequence ID" value="EAY26175.1"/>
    <property type="molecule type" value="Genomic_DNA"/>
</dbReference>
<keyword evidence="1" id="KW-0175">Coiled coil</keyword>
<feature type="coiled-coil region" evidence="1">
    <location>
        <begin position="243"/>
        <end position="334"/>
    </location>
</feature>
<gene>
    <name evidence="3" type="ORF">M23134_02507</name>
</gene>
<name>A1ZTS3_MICM2</name>
<keyword evidence="2" id="KW-0472">Membrane</keyword>
<dbReference type="AlphaFoldDB" id="A1ZTS3"/>
<organism evidence="3 4">
    <name type="scientific">Microscilla marina ATCC 23134</name>
    <dbReference type="NCBI Taxonomy" id="313606"/>
    <lineage>
        <taxon>Bacteria</taxon>
        <taxon>Pseudomonadati</taxon>
        <taxon>Bacteroidota</taxon>
        <taxon>Cytophagia</taxon>
        <taxon>Cytophagales</taxon>
        <taxon>Microscillaceae</taxon>
        <taxon>Microscilla</taxon>
    </lineage>
</organism>
<dbReference type="RefSeq" id="WP_002701382.1">
    <property type="nucleotide sequence ID" value="NZ_AAWS01000037.1"/>
</dbReference>
<evidence type="ECO:0000313" key="4">
    <source>
        <dbReference type="Proteomes" id="UP000004095"/>
    </source>
</evidence>
<keyword evidence="2" id="KW-1133">Transmembrane helix</keyword>
<keyword evidence="2" id="KW-0812">Transmembrane</keyword>
<dbReference type="Proteomes" id="UP000004095">
    <property type="component" value="Unassembled WGS sequence"/>
</dbReference>
<sequence>MGFFNQISEIISNLFGFVQPVYLIVYLVVVGAVIALAVTKKISYNLASTVAVLPLGVYLLVFMVMGVKVPIDQQTEIDNVEKKIIAKLTLIRDIQEELAKQKGMYAGKSEELINFFKNGKIPIVEKKEKDLGNDSVIVKIDTLQIISTKERILNRLKEDKAKAKTQIQISHIDRMIKFANDIENIAVIPSNGGKQLKFEWFADTIRKGGVLVPVFEVKDAAPINPKRGGEFDPAKRVPIKDRIEALEQKKKTLVDNMLYVKNERKKILDDDAKAIRKRMRALEEADKKSSAEYQELVEKFKKYQTRLAPWDEKMTDYQTIMKDVEDKLTILKEKPLKVGSKDEPSTAGNWQ</sequence>
<dbReference type="OrthoDB" id="1466422at2"/>
<proteinExistence type="predicted"/>
<keyword evidence="4" id="KW-1185">Reference proteome</keyword>
<accession>A1ZTS3</accession>
<evidence type="ECO:0000313" key="3">
    <source>
        <dbReference type="EMBL" id="EAY26175.1"/>
    </source>
</evidence>
<evidence type="ECO:0000256" key="1">
    <source>
        <dbReference type="SAM" id="Coils"/>
    </source>
</evidence>
<comment type="caution">
    <text evidence="3">The sequence shown here is derived from an EMBL/GenBank/DDBJ whole genome shotgun (WGS) entry which is preliminary data.</text>
</comment>
<feature type="transmembrane region" description="Helical" evidence="2">
    <location>
        <begin position="20"/>
        <end position="39"/>
    </location>
</feature>
<reference evidence="3 4" key="1">
    <citation type="submission" date="2007-01" db="EMBL/GenBank/DDBJ databases">
        <authorList>
            <person name="Haygood M."/>
            <person name="Podell S."/>
            <person name="Anderson C."/>
            <person name="Hopkinson B."/>
            <person name="Roe K."/>
            <person name="Barbeau K."/>
            <person name="Gaasterland T."/>
            <person name="Ferriera S."/>
            <person name="Johnson J."/>
            <person name="Kravitz S."/>
            <person name="Beeson K."/>
            <person name="Sutton G."/>
            <person name="Rogers Y.-H."/>
            <person name="Friedman R."/>
            <person name="Frazier M."/>
            <person name="Venter J.C."/>
        </authorList>
    </citation>
    <scope>NUCLEOTIDE SEQUENCE [LARGE SCALE GENOMIC DNA]</scope>
    <source>
        <strain evidence="3 4">ATCC 23134</strain>
    </source>
</reference>